<name>A0A239FM49_9NOCA</name>
<protein>
    <submittedName>
        <fullName evidence="1">Uncharacterized protein</fullName>
    </submittedName>
</protein>
<evidence type="ECO:0000313" key="2">
    <source>
        <dbReference type="Proteomes" id="UP000198327"/>
    </source>
</evidence>
<evidence type="ECO:0000313" key="1">
    <source>
        <dbReference type="EMBL" id="SNS57960.1"/>
    </source>
</evidence>
<reference evidence="2" key="1">
    <citation type="submission" date="2017-06" db="EMBL/GenBank/DDBJ databases">
        <authorList>
            <person name="Varghese N."/>
            <person name="Submissions S."/>
        </authorList>
    </citation>
    <scope>NUCLEOTIDE SEQUENCE [LARGE SCALE GENOMIC DNA]</scope>
    <source>
        <strain evidence="2">JCM 23211</strain>
    </source>
</reference>
<dbReference type="Proteomes" id="UP000198327">
    <property type="component" value="Unassembled WGS sequence"/>
</dbReference>
<gene>
    <name evidence="1" type="ORF">SAMN05421642_103367</name>
</gene>
<sequence length="161" mass="17745">MPPRQRTVEKDGILRDPQTNIVIARRHAHPYIDVFNAIPSETGVNFDMPQELKQLCALHIFDNLGCSPPTNPRYVYVPPSTALAVGGQKNVGTWEPPVKGRKAAKEADPERPVVVPAATGWSKTKIAAMRAELKREELRQSMIDGADAGVRQQLKDAEGLE</sequence>
<dbReference type="EMBL" id="FZOW01000003">
    <property type="protein sequence ID" value="SNS57960.1"/>
    <property type="molecule type" value="Genomic_DNA"/>
</dbReference>
<accession>A0A239FM49</accession>
<dbReference type="RefSeq" id="WP_089244532.1">
    <property type="nucleotide sequence ID" value="NZ_FZOW01000003.1"/>
</dbReference>
<dbReference type="AlphaFoldDB" id="A0A239FM49"/>
<organism evidence="1 2">
    <name type="scientific">Rhodococcoides kyotonense</name>
    <dbReference type="NCBI Taxonomy" id="398843"/>
    <lineage>
        <taxon>Bacteria</taxon>
        <taxon>Bacillati</taxon>
        <taxon>Actinomycetota</taxon>
        <taxon>Actinomycetes</taxon>
        <taxon>Mycobacteriales</taxon>
        <taxon>Nocardiaceae</taxon>
        <taxon>Rhodococcoides</taxon>
    </lineage>
</organism>
<dbReference type="OrthoDB" id="4458979at2"/>
<proteinExistence type="predicted"/>
<keyword evidence="2" id="KW-1185">Reference proteome</keyword>